<dbReference type="GO" id="GO:0043812">
    <property type="term" value="F:phosphatidylinositol-4-phosphate phosphatase activity"/>
    <property type="evidence" value="ECO:0007669"/>
    <property type="project" value="TreeGrafter"/>
</dbReference>
<name>A0A8T0JAZ1_CERPU</name>
<organism evidence="2 3">
    <name type="scientific">Ceratodon purpureus</name>
    <name type="common">Fire moss</name>
    <name type="synonym">Dicranum purpureum</name>
    <dbReference type="NCBI Taxonomy" id="3225"/>
    <lineage>
        <taxon>Eukaryota</taxon>
        <taxon>Viridiplantae</taxon>
        <taxon>Streptophyta</taxon>
        <taxon>Embryophyta</taxon>
        <taxon>Bryophyta</taxon>
        <taxon>Bryophytina</taxon>
        <taxon>Bryopsida</taxon>
        <taxon>Dicranidae</taxon>
        <taxon>Pseudoditrichales</taxon>
        <taxon>Ditrichaceae</taxon>
        <taxon>Ceratodon</taxon>
    </lineage>
</organism>
<gene>
    <name evidence="2" type="ORF">KC19_1G304000</name>
</gene>
<protein>
    <recommendedName>
        <fullName evidence="1">SAC domain-containing protein</fullName>
    </recommendedName>
</protein>
<feature type="domain" description="SAC" evidence="1">
    <location>
        <begin position="118"/>
        <end position="445"/>
    </location>
</feature>
<dbReference type="AlphaFoldDB" id="A0A8T0JAZ1"/>
<dbReference type="EMBL" id="CM026421">
    <property type="protein sequence ID" value="KAG0593080.1"/>
    <property type="molecule type" value="Genomic_DNA"/>
</dbReference>
<dbReference type="InterPro" id="IPR002013">
    <property type="entry name" value="SAC_dom"/>
</dbReference>
<dbReference type="GO" id="GO:0005783">
    <property type="term" value="C:endoplasmic reticulum"/>
    <property type="evidence" value="ECO:0007669"/>
    <property type="project" value="TreeGrafter"/>
</dbReference>
<dbReference type="PROSITE" id="PS50275">
    <property type="entry name" value="SAC"/>
    <property type="match status" value="1"/>
</dbReference>
<dbReference type="Proteomes" id="UP000822688">
    <property type="component" value="Chromosome 1"/>
</dbReference>
<evidence type="ECO:0000259" key="1">
    <source>
        <dbReference type="PROSITE" id="PS50275"/>
    </source>
</evidence>
<dbReference type="Pfam" id="PF02383">
    <property type="entry name" value="Syja_N"/>
    <property type="match status" value="1"/>
</dbReference>
<comment type="caution">
    <text evidence="2">The sequence shown here is derived from an EMBL/GenBank/DDBJ whole genome shotgun (WGS) entry which is preliminary data.</text>
</comment>
<proteinExistence type="predicted"/>
<evidence type="ECO:0000313" key="3">
    <source>
        <dbReference type="Proteomes" id="UP000822688"/>
    </source>
</evidence>
<sequence length="580" mass="64602">MRLWELPDQYVLEPTDGSSPSQCLAISRVNGDISTLGHVPSGGANQRVHTEEVYGVAGIIRLLAGAYVPVITGRQEVGVYRGSPVFRVTALQFLCCNQKLGDLSPEEIRDEAHYMSLLKEVESTSGLFFSYDTDLTLNAQAAIAAGSKLHRLPLHQQAESRFLWNRFLLQEFIEAKLESFILPIIQGSFQSAQSTVNDRGVKLTIISRRCMRRVGTRMWRRGADSKGNVANFVETEQIIEAANFFSSYVQVRGSIPILWEQIVDLSYKPTITDLNLEATPNAVKRHFQDLHTRYGDVMALDLINQQGSEGVLSVAFAKAMEKITSDSIRYVPFDFHHICGQLNFARLSDLYDGLSEHLSRQSYFMTDSDDILQEQKGIVRTNCIDCLDRTNVTQSMLARKSLEIQLMKMGIFGNAETLEGQLDLDTKFKCLWADNGDDISIQYSGTPALKGDFVRYGRRTASGLVQDGFSALGRYYFNNFKDGLRQDAMDLVAGHYVVERGSPSPFQLNGFESFAYLPVASAFLVTGVTLTTLSVREVSSEAYQYVSGVLWAGIAAGVTALVRTNGRLFCSRPRLCPIQD</sequence>
<keyword evidence="3" id="KW-1185">Reference proteome</keyword>
<evidence type="ECO:0000313" key="2">
    <source>
        <dbReference type="EMBL" id="KAG0593080.1"/>
    </source>
</evidence>
<reference evidence="2" key="1">
    <citation type="submission" date="2020-06" db="EMBL/GenBank/DDBJ databases">
        <title>WGS assembly of Ceratodon purpureus strain R40.</title>
        <authorList>
            <person name="Carey S.B."/>
            <person name="Jenkins J."/>
            <person name="Shu S."/>
            <person name="Lovell J.T."/>
            <person name="Sreedasyam A."/>
            <person name="Maumus F."/>
            <person name="Tiley G.P."/>
            <person name="Fernandez-Pozo N."/>
            <person name="Barry K."/>
            <person name="Chen C."/>
            <person name="Wang M."/>
            <person name="Lipzen A."/>
            <person name="Daum C."/>
            <person name="Saski C.A."/>
            <person name="Payton A.C."/>
            <person name="Mcbreen J.C."/>
            <person name="Conrad R.E."/>
            <person name="Kollar L.M."/>
            <person name="Olsson S."/>
            <person name="Huttunen S."/>
            <person name="Landis J.B."/>
            <person name="Wickett N.J."/>
            <person name="Johnson M.G."/>
            <person name="Rensing S.A."/>
            <person name="Grimwood J."/>
            <person name="Schmutz J."/>
            <person name="Mcdaniel S.F."/>
        </authorList>
    </citation>
    <scope>NUCLEOTIDE SEQUENCE</scope>
    <source>
        <strain evidence="2">R40</strain>
    </source>
</reference>
<accession>A0A8T0JAZ1</accession>
<dbReference type="PANTHER" id="PTHR45662:SF2">
    <property type="entry name" value="PHOSPHATIDYLINOSITOL-3-PHOSPHATASE SAC1"/>
    <property type="match status" value="1"/>
</dbReference>
<dbReference type="GO" id="GO:0046856">
    <property type="term" value="P:phosphatidylinositol dephosphorylation"/>
    <property type="evidence" value="ECO:0007669"/>
    <property type="project" value="TreeGrafter"/>
</dbReference>
<dbReference type="PANTHER" id="PTHR45662">
    <property type="entry name" value="PHOSPHATIDYLINOSITIDE PHOSPHATASE SAC1"/>
    <property type="match status" value="1"/>
</dbReference>